<dbReference type="EC" id="3.1.3.16" evidence="8"/>
<dbReference type="PROSITE" id="PS50054">
    <property type="entry name" value="TYR_PHOSPHATASE_DUAL"/>
    <property type="match status" value="1"/>
</dbReference>
<name>L7FPC2_ENTIV</name>
<dbReference type="GO" id="GO:0008330">
    <property type="term" value="F:protein tyrosine/threonine phosphatase activity"/>
    <property type="evidence" value="ECO:0007669"/>
    <property type="project" value="TreeGrafter"/>
</dbReference>
<protein>
    <submittedName>
        <fullName evidence="8">Dual specificity protein phosphatase, putative</fullName>
        <ecNumber evidence="8">3.1.3.16</ecNumber>
    </submittedName>
</protein>
<evidence type="ECO:0000313" key="8">
    <source>
        <dbReference type="EMBL" id="ELP94682.1"/>
    </source>
</evidence>
<dbReference type="GO" id="GO:0043409">
    <property type="term" value="P:negative regulation of MAPK cascade"/>
    <property type="evidence" value="ECO:0007669"/>
    <property type="project" value="TreeGrafter"/>
</dbReference>
<comment type="catalytic activity">
    <reaction evidence="5">
        <text>O-phospho-L-threonyl-[protein] + H2O = L-threonyl-[protein] + phosphate</text>
        <dbReference type="Rhea" id="RHEA:47004"/>
        <dbReference type="Rhea" id="RHEA-COMP:11060"/>
        <dbReference type="Rhea" id="RHEA-COMP:11605"/>
        <dbReference type="ChEBI" id="CHEBI:15377"/>
        <dbReference type="ChEBI" id="CHEBI:30013"/>
        <dbReference type="ChEBI" id="CHEBI:43474"/>
        <dbReference type="ChEBI" id="CHEBI:61977"/>
        <dbReference type="EC" id="3.1.3.16"/>
    </reaction>
</comment>
<evidence type="ECO:0000256" key="3">
    <source>
        <dbReference type="ARBA" id="ARBA00022912"/>
    </source>
</evidence>
<dbReference type="Proteomes" id="UP000014680">
    <property type="component" value="Unassembled WGS sequence"/>
</dbReference>
<dbReference type="Pfam" id="PF00782">
    <property type="entry name" value="DSPc"/>
    <property type="match status" value="1"/>
</dbReference>
<dbReference type="KEGG" id="eiv:EIN_038920"/>
<evidence type="ECO:0000259" key="6">
    <source>
        <dbReference type="PROSITE" id="PS50054"/>
    </source>
</evidence>
<evidence type="ECO:0000313" key="9">
    <source>
        <dbReference type="Proteomes" id="UP000014680"/>
    </source>
</evidence>
<dbReference type="InterPro" id="IPR000340">
    <property type="entry name" value="Dual-sp_phosphatase_cat-dom"/>
</dbReference>
<keyword evidence="2 8" id="KW-0378">Hydrolase</keyword>
<dbReference type="InterPro" id="IPR003595">
    <property type="entry name" value="Tyr_Pase_cat"/>
</dbReference>
<comment type="similarity">
    <text evidence="1">Belongs to the protein-tyrosine phosphatase family. Non-receptor class dual specificity subfamily.</text>
</comment>
<dbReference type="InterPro" id="IPR000387">
    <property type="entry name" value="Tyr_Pase_dom"/>
</dbReference>
<accession>L7FPC2</accession>
<reference evidence="8 9" key="1">
    <citation type="submission" date="2012-10" db="EMBL/GenBank/DDBJ databases">
        <authorList>
            <person name="Zafar N."/>
            <person name="Inman J."/>
            <person name="Hall N."/>
            <person name="Lorenzi H."/>
            <person name="Caler E."/>
        </authorList>
    </citation>
    <scope>NUCLEOTIDE SEQUENCE [LARGE SCALE GENOMIC DNA]</scope>
    <source>
        <strain evidence="8 9">IP1</strain>
    </source>
</reference>
<organism evidence="8 9">
    <name type="scientific">Entamoeba invadens IP1</name>
    <dbReference type="NCBI Taxonomy" id="370355"/>
    <lineage>
        <taxon>Eukaryota</taxon>
        <taxon>Amoebozoa</taxon>
        <taxon>Evosea</taxon>
        <taxon>Archamoebae</taxon>
        <taxon>Mastigamoebida</taxon>
        <taxon>Entamoebidae</taxon>
        <taxon>Entamoeba</taxon>
    </lineage>
</organism>
<dbReference type="PROSITE" id="PS50056">
    <property type="entry name" value="TYR_PHOSPHATASE_2"/>
    <property type="match status" value="1"/>
</dbReference>
<dbReference type="OrthoDB" id="10252009at2759"/>
<evidence type="ECO:0000259" key="7">
    <source>
        <dbReference type="PROSITE" id="PS50056"/>
    </source>
</evidence>
<keyword evidence="9" id="KW-1185">Reference proteome</keyword>
<gene>
    <name evidence="8" type="ORF">EIN_038920</name>
</gene>
<dbReference type="SMART" id="SM00404">
    <property type="entry name" value="PTPc_motif"/>
    <property type="match status" value="1"/>
</dbReference>
<keyword evidence="3" id="KW-0904">Protein phosphatase</keyword>
<dbReference type="CDD" id="cd14498">
    <property type="entry name" value="DSP"/>
    <property type="match status" value="1"/>
</dbReference>
<sequence length="221" mass="25412">MDFNLLSTLQVDKDWKNLKTISLTGNDLSSSVIECLQMKLSVSTYEADEVSEIEHGIYLGSLANASDQFLLARLEIKWILSVCDVVPFYQRKYRYKTINVLDMPETNILEYFDEGTSFLEEAQKKGENVLVHCMAGVSRSASIIVAYIMKTKKLSRDQAITYVRTKRPIIQPNNGFMSQLYQYQMILENIENEKKCHNEKVTIKEVKTSNKGEKKEDCQLV</sequence>
<dbReference type="Gene3D" id="3.90.190.10">
    <property type="entry name" value="Protein tyrosine phosphatase superfamily"/>
    <property type="match status" value="1"/>
</dbReference>
<dbReference type="InterPro" id="IPR029021">
    <property type="entry name" value="Prot-tyrosine_phosphatase-like"/>
</dbReference>
<dbReference type="PROSITE" id="PS00383">
    <property type="entry name" value="TYR_PHOSPHATASE_1"/>
    <property type="match status" value="1"/>
</dbReference>
<dbReference type="SMART" id="SM00195">
    <property type="entry name" value="DSPc"/>
    <property type="match status" value="1"/>
</dbReference>
<dbReference type="SUPFAM" id="SSF52799">
    <property type="entry name" value="(Phosphotyrosine protein) phosphatases II"/>
    <property type="match status" value="1"/>
</dbReference>
<dbReference type="InterPro" id="IPR016130">
    <property type="entry name" value="Tyr_Pase_AS"/>
</dbReference>
<dbReference type="GO" id="GO:0033550">
    <property type="term" value="F:MAP kinase tyrosine phosphatase activity"/>
    <property type="evidence" value="ECO:0007669"/>
    <property type="project" value="TreeGrafter"/>
</dbReference>
<feature type="domain" description="Tyrosine-protein phosphatase" evidence="6">
    <location>
        <begin position="49"/>
        <end position="189"/>
    </location>
</feature>
<dbReference type="GO" id="GO:0017017">
    <property type="term" value="F:MAP kinase tyrosine/serine/threonine phosphatase activity"/>
    <property type="evidence" value="ECO:0007669"/>
    <property type="project" value="TreeGrafter"/>
</dbReference>
<dbReference type="PANTHER" id="PTHR10159">
    <property type="entry name" value="DUAL SPECIFICITY PROTEIN PHOSPHATASE"/>
    <property type="match status" value="1"/>
</dbReference>
<feature type="domain" description="Tyrosine specific protein phosphatases" evidence="7">
    <location>
        <begin position="109"/>
        <end position="168"/>
    </location>
</feature>
<evidence type="ECO:0000256" key="1">
    <source>
        <dbReference type="ARBA" id="ARBA00008601"/>
    </source>
</evidence>
<dbReference type="GO" id="GO:0004722">
    <property type="term" value="F:protein serine/threonine phosphatase activity"/>
    <property type="evidence" value="ECO:0007669"/>
    <property type="project" value="UniProtKB-EC"/>
</dbReference>
<evidence type="ECO:0000256" key="5">
    <source>
        <dbReference type="ARBA" id="ARBA00048336"/>
    </source>
</evidence>
<comment type="catalytic activity">
    <reaction evidence="4">
        <text>O-phospho-L-seryl-[protein] + H2O = L-seryl-[protein] + phosphate</text>
        <dbReference type="Rhea" id="RHEA:20629"/>
        <dbReference type="Rhea" id="RHEA-COMP:9863"/>
        <dbReference type="Rhea" id="RHEA-COMP:11604"/>
        <dbReference type="ChEBI" id="CHEBI:15377"/>
        <dbReference type="ChEBI" id="CHEBI:29999"/>
        <dbReference type="ChEBI" id="CHEBI:43474"/>
        <dbReference type="ChEBI" id="CHEBI:83421"/>
        <dbReference type="EC" id="3.1.3.16"/>
    </reaction>
</comment>
<dbReference type="FunFam" id="3.90.190.10:FF:000004">
    <property type="entry name" value="Protein phosphatase Slingshot homolog 2"/>
    <property type="match status" value="1"/>
</dbReference>
<dbReference type="PANTHER" id="PTHR10159:SF519">
    <property type="entry name" value="DUAL SPECIFICITY PROTEIN PHOSPHATASE MPK3"/>
    <property type="match status" value="1"/>
</dbReference>
<dbReference type="OMA" id="QQPWNQS"/>
<dbReference type="AlphaFoldDB" id="L7FPC2"/>
<dbReference type="GeneID" id="14893657"/>
<evidence type="ECO:0000256" key="2">
    <source>
        <dbReference type="ARBA" id="ARBA00022801"/>
    </source>
</evidence>
<dbReference type="GO" id="GO:0005737">
    <property type="term" value="C:cytoplasm"/>
    <property type="evidence" value="ECO:0007669"/>
    <property type="project" value="TreeGrafter"/>
</dbReference>
<dbReference type="RefSeq" id="XP_004261453.1">
    <property type="nucleotide sequence ID" value="XM_004261405.1"/>
</dbReference>
<evidence type="ECO:0000256" key="4">
    <source>
        <dbReference type="ARBA" id="ARBA00047761"/>
    </source>
</evidence>
<dbReference type="VEuPathDB" id="AmoebaDB:EIN_038920"/>
<dbReference type="InterPro" id="IPR020422">
    <property type="entry name" value="TYR_PHOSPHATASE_DUAL_dom"/>
</dbReference>
<dbReference type="EMBL" id="KB206183">
    <property type="protein sequence ID" value="ELP94682.1"/>
    <property type="molecule type" value="Genomic_DNA"/>
</dbReference>
<proteinExistence type="inferred from homology"/>